<comment type="caution">
    <text evidence="1">The sequence shown here is derived from an EMBL/GenBank/DDBJ whole genome shotgun (WGS) entry which is preliminary data.</text>
</comment>
<accession>A0A066W357</accession>
<proteinExistence type="predicted"/>
<evidence type="ECO:0000313" key="1">
    <source>
        <dbReference type="EMBL" id="KDN45220.1"/>
    </source>
</evidence>
<protein>
    <submittedName>
        <fullName evidence="1">Uncharacterized protein</fullName>
    </submittedName>
</protein>
<dbReference type="InParanoid" id="A0A066W357"/>
<dbReference type="RefSeq" id="XP_013243077.1">
    <property type="nucleotide sequence ID" value="XM_013387623.1"/>
</dbReference>
<dbReference type="AlphaFoldDB" id="A0A066W357"/>
<keyword evidence="2" id="KW-1185">Reference proteome</keyword>
<dbReference type="EMBL" id="JMSN01000044">
    <property type="protein sequence ID" value="KDN45220.1"/>
    <property type="molecule type" value="Genomic_DNA"/>
</dbReference>
<gene>
    <name evidence="1" type="ORF">K437DRAFT_123829</name>
</gene>
<dbReference type="GeneID" id="25261405"/>
<name>A0A066W357_TILAU</name>
<reference evidence="1 2" key="1">
    <citation type="submission" date="2014-05" db="EMBL/GenBank/DDBJ databases">
        <title>Draft genome sequence of a rare smut relative, Tilletiaria anomala UBC 951.</title>
        <authorList>
            <consortium name="DOE Joint Genome Institute"/>
            <person name="Toome M."/>
            <person name="Kuo A."/>
            <person name="Henrissat B."/>
            <person name="Lipzen A."/>
            <person name="Tritt A."/>
            <person name="Yoshinaga Y."/>
            <person name="Zane M."/>
            <person name="Barry K."/>
            <person name="Grigoriev I.V."/>
            <person name="Spatafora J.W."/>
            <person name="Aimea M.C."/>
        </authorList>
    </citation>
    <scope>NUCLEOTIDE SEQUENCE [LARGE SCALE GENOMIC DNA]</scope>
    <source>
        <strain evidence="1 2">UBC 951</strain>
    </source>
</reference>
<organism evidence="1 2">
    <name type="scientific">Tilletiaria anomala (strain ATCC 24038 / CBS 436.72 / UBC 951)</name>
    <dbReference type="NCBI Taxonomy" id="1037660"/>
    <lineage>
        <taxon>Eukaryota</taxon>
        <taxon>Fungi</taxon>
        <taxon>Dikarya</taxon>
        <taxon>Basidiomycota</taxon>
        <taxon>Ustilaginomycotina</taxon>
        <taxon>Exobasidiomycetes</taxon>
        <taxon>Georgefischeriales</taxon>
        <taxon>Tilletiariaceae</taxon>
        <taxon>Tilletiaria</taxon>
    </lineage>
</organism>
<dbReference type="HOGENOM" id="CLU_2591459_0_0_1"/>
<dbReference type="Proteomes" id="UP000027361">
    <property type="component" value="Unassembled WGS sequence"/>
</dbReference>
<evidence type="ECO:0000313" key="2">
    <source>
        <dbReference type="Proteomes" id="UP000027361"/>
    </source>
</evidence>
<sequence length="80" mass="8709">MPSIAARISARMSNLYAEINLRVSRQRMGSLSRMGWLKRRASNLHPPLSDCLWPCALSACLTASSCAAANFSVLSVTRAL</sequence>